<gene>
    <name evidence="1" type="ORF">NIES2135_16280</name>
</gene>
<evidence type="ECO:0000313" key="2">
    <source>
        <dbReference type="Proteomes" id="UP000217895"/>
    </source>
</evidence>
<dbReference type="Proteomes" id="UP000217895">
    <property type="component" value="Chromosome"/>
</dbReference>
<accession>A0A1Z4JDM7</accession>
<proteinExistence type="predicted"/>
<dbReference type="SUPFAM" id="SSF53335">
    <property type="entry name" value="S-adenosyl-L-methionine-dependent methyltransferases"/>
    <property type="match status" value="1"/>
</dbReference>
<protein>
    <recommendedName>
        <fullName evidence="3">SAM-dependent methyltransferase</fullName>
    </recommendedName>
</protein>
<dbReference type="EMBL" id="AP018203">
    <property type="protein sequence ID" value="BAY54810.1"/>
    <property type="molecule type" value="Genomic_DNA"/>
</dbReference>
<keyword evidence="2" id="KW-1185">Reference proteome</keyword>
<name>A0A1Z4JDM7_LEPBY</name>
<evidence type="ECO:0000313" key="1">
    <source>
        <dbReference type="EMBL" id="BAY54810.1"/>
    </source>
</evidence>
<evidence type="ECO:0008006" key="3">
    <source>
        <dbReference type="Google" id="ProtNLM"/>
    </source>
</evidence>
<reference evidence="1 2" key="1">
    <citation type="submission" date="2017-06" db="EMBL/GenBank/DDBJ databases">
        <title>Genome sequencing of cyanobaciteial culture collection at National Institute for Environmental Studies (NIES).</title>
        <authorList>
            <person name="Hirose Y."/>
            <person name="Shimura Y."/>
            <person name="Fujisawa T."/>
            <person name="Nakamura Y."/>
            <person name="Kawachi M."/>
        </authorList>
    </citation>
    <scope>NUCLEOTIDE SEQUENCE [LARGE SCALE GENOMIC DNA]</scope>
    <source>
        <strain evidence="1 2">NIES-2135</strain>
    </source>
</reference>
<dbReference type="AlphaFoldDB" id="A0A1Z4JDM7"/>
<dbReference type="InterPro" id="IPR029063">
    <property type="entry name" value="SAM-dependent_MTases_sf"/>
</dbReference>
<sequence length="228" mass="26028">MGLRLEQIVPWGRSLTEYIQMFDLSETDLQSNILDCGGGPASFNAELTQQGHSVISCDPIYQFSVAEIQQRIDETYDVVLSKVEATRDNFIWKTFRSPKEMGQSRMNSMQNFLQDFPIGFQQGRYQTCELPNLPFASKQFNLALCSHLLFLYSDQLSLEFHLASILEMCRLSADVRVFPLLLNMTGEMSPFVDPIIQALQAQGYSATIQQVPYEFQRGGNQMLRVRTL</sequence>
<organism evidence="1 2">
    <name type="scientific">Leptolyngbya boryana NIES-2135</name>
    <dbReference type="NCBI Taxonomy" id="1973484"/>
    <lineage>
        <taxon>Bacteria</taxon>
        <taxon>Bacillati</taxon>
        <taxon>Cyanobacteriota</taxon>
        <taxon>Cyanophyceae</taxon>
        <taxon>Leptolyngbyales</taxon>
        <taxon>Leptolyngbyaceae</taxon>
        <taxon>Leptolyngbya group</taxon>
        <taxon>Leptolyngbya</taxon>
    </lineage>
</organism>